<dbReference type="AlphaFoldDB" id="A0AAD9PMA4"/>
<reference evidence="2" key="1">
    <citation type="journal article" date="2023" name="Nat. Microbiol.">
        <title>Babesia duncani multi-omics identifies virulence factors and drug targets.</title>
        <authorList>
            <person name="Singh P."/>
            <person name="Lonardi S."/>
            <person name="Liang Q."/>
            <person name="Vydyam P."/>
            <person name="Khabirova E."/>
            <person name="Fang T."/>
            <person name="Gihaz S."/>
            <person name="Thekkiniath J."/>
            <person name="Munshi M."/>
            <person name="Abel S."/>
            <person name="Ciampossin L."/>
            <person name="Batugedara G."/>
            <person name="Gupta M."/>
            <person name="Lu X.M."/>
            <person name="Lenz T."/>
            <person name="Chakravarty S."/>
            <person name="Cornillot E."/>
            <person name="Hu Y."/>
            <person name="Ma W."/>
            <person name="Gonzalez L.M."/>
            <person name="Sanchez S."/>
            <person name="Estrada K."/>
            <person name="Sanchez-Flores A."/>
            <person name="Montero E."/>
            <person name="Harb O.S."/>
            <person name="Le Roch K.G."/>
            <person name="Mamoun C.B."/>
        </authorList>
    </citation>
    <scope>NUCLEOTIDE SEQUENCE</scope>
    <source>
        <strain evidence="2">WA1</strain>
    </source>
</reference>
<name>A0AAD9PMA4_9APIC</name>
<evidence type="ECO:0000256" key="1">
    <source>
        <dbReference type="SAM" id="Phobius"/>
    </source>
</evidence>
<dbReference type="Pfam" id="PF11200">
    <property type="entry name" value="DUF2981"/>
    <property type="match status" value="1"/>
</dbReference>
<keyword evidence="1" id="KW-0472">Membrane</keyword>
<accession>A0AAD9PMA4</accession>
<dbReference type="KEGG" id="bdw:94334562"/>
<feature type="transmembrane region" description="Helical" evidence="1">
    <location>
        <begin position="76"/>
        <end position="100"/>
    </location>
</feature>
<dbReference type="Proteomes" id="UP001214638">
    <property type="component" value="Unassembled WGS sequence"/>
</dbReference>
<feature type="transmembrane region" description="Helical" evidence="1">
    <location>
        <begin position="44"/>
        <end position="64"/>
    </location>
</feature>
<organism evidence="2 3">
    <name type="scientific">Babesia duncani</name>
    <dbReference type="NCBI Taxonomy" id="323732"/>
    <lineage>
        <taxon>Eukaryota</taxon>
        <taxon>Sar</taxon>
        <taxon>Alveolata</taxon>
        <taxon>Apicomplexa</taxon>
        <taxon>Aconoidasida</taxon>
        <taxon>Piroplasmida</taxon>
        <taxon>Babesiidae</taxon>
        <taxon>Babesia</taxon>
    </lineage>
</organism>
<feature type="transmembrane region" description="Helical" evidence="1">
    <location>
        <begin position="236"/>
        <end position="256"/>
    </location>
</feature>
<evidence type="ECO:0000313" key="3">
    <source>
        <dbReference type="Proteomes" id="UP001214638"/>
    </source>
</evidence>
<gene>
    <name evidence="2" type="ORF">BdWA1_000264</name>
</gene>
<protein>
    <submittedName>
        <fullName evidence="2">Uncharacterized protein</fullName>
    </submittedName>
</protein>
<proteinExistence type="predicted"/>
<comment type="caution">
    <text evidence="2">The sequence shown here is derived from an EMBL/GenBank/DDBJ whole genome shotgun (WGS) entry which is preliminary data.</text>
</comment>
<keyword evidence="1" id="KW-1133">Transmembrane helix</keyword>
<evidence type="ECO:0000313" key="2">
    <source>
        <dbReference type="EMBL" id="KAK2197265.1"/>
    </source>
</evidence>
<keyword evidence="1" id="KW-0812">Transmembrane</keyword>
<dbReference type="RefSeq" id="XP_067804107.1">
    <property type="nucleotide sequence ID" value="XM_067945316.1"/>
</dbReference>
<sequence length="282" mass="31564">MYYNLYQSPIYNDIARESSFQKGFGHFLFMPCIRLLNFRSISRLVVLRLVLAFAMLVYNFWSFVNTGLVFHCVDAWAFWFGDFFPNTLSTPKSSIFILSFPSRKRRLRRSWNGSLAEFYKNSNVNLSRVPGATILAGPLGTIKGISRQGEDFAVPINASEALGTPPIEAVGDAAKQQSAIGALYDSLPLVPHLSETEGQSEEVSADELPPEVKDLSSEAKSEIVVLYKIQKRPLKFAAAGLLLVTLLFNLYGYWIAVTFLLNKCTCIDEFANHPEQFAPLVD</sequence>
<dbReference type="InterPro" id="IPR021366">
    <property type="entry name" value="DUF2981"/>
</dbReference>
<dbReference type="EMBL" id="JALLKP010000001">
    <property type="protein sequence ID" value="KAK2197265.1"/>
    <property type="molecule type" value="Genomic_DNA"/>
</dbReference>
<dbReference type="GeneID" id="94334562"/>
<keyword evidence="3" id="KW-1185">Reference proteome</keyword>